<evidence type="ECO:0000313" key="1">
    <source>
        <dbReference type="EMBL" id="KKN68054.1"/>
    </source>
</evidence>
<protein>
    <submittedName>
        <fullName evidence="1">Uncharacterized protein</fullName>
    </submittedName>
</protein>
<name>A0A0F9SLV4_9ZZZZ</name>
<dbReference type="EMBL" id="LAZR01000459">
    <property type="protein sequence ID" value="KKN68054.1"/>
    <property type="molecule type" value="Genomic_DNA"/>
</dbReference>
<proteinExistence type="predicted"/>
<reference evidence="1" key="1">
    <citation type="journal article" date="2015" name="Nature">
        <title>Complex archaea that bridge the gap between prokaryotes and eukaryotes.</title>
        <authorList>
            <person name="Spang A."/>
            <person name="Saw J.H."/>
            <person name="Jorgensen S.L."/>
            <person name="Zaremba-Niedzwiedzka K."/>
            <person name="Martijn J."/>
            <person name="Lind A.E."/>
            <person name="van Eijk R."/>
            <person name="Schleper C."/>
            <person name="Guy L."/>
            <person name="Ettema T.J."/>
        </authorList>
    </citation>
    <scope>NUCLEOTIDE SEQUENCE</scope>
</reference>
<sequence length="184" mass="19546">MSLVILGQSGGPTQLSANDDVFGLMTQVPAGAVKHSPAGLTDVDGNSAFGVPFNLLAYFKHTATSVEQITTVNFCAANAPYKFRVLGIKVRCISNRPKVFEGHGRAQVTLEDGDGSSVFTDILPWAEVGNMETGDTKEVSVVHQDTAIIDTDEGLRCRFSSAASAGVSLPTIEFLVEVQCLRVL</sequence>
<organism evidence="1">
    <name type="scientific">marine sediment metagenome</name>
    <dbReference type="NCBI Taxonomy" id="412755"/>
    <lineage>
        <taxon>unclassified sequences</taxon>
        <taxon>metagenomes</taxon>
        <taxon>ecological metagenomes</taxon>
    </lineage>
</organism>
<dbReference type="AlphaFoldDB" id="A0A0F9SLV4"/>
<accession>A0A0F9SLV4</accession>
<comment type="caution">
    <text evidence="1">The sequence shown here is derived from an EMBL/GenBank/DDBJ whole genome shotgun (WGS) entry which is preliminary data.</text>
</comment>
<gene>
    <name evidence="1" type="ORF">LCGC14_0455080</name>
</gene>